<evidence type="ECO:0000313" key="3">
    <source>
        <dbReference type="EMBL" id="AGL45097.1"/>
    </source>
</evidence>
<evidence type="ECO:0000313" key="4">
    <source>
        <dbReference type="EMBL" id="AGL45137.1"/>
    </source>
</evidence>
<evidence type="ECO:0000313" key="2">
    <source>
        <dbReference type="EMBL" id="AGL45057.1"/>
    </source>
</evidence>
<protein>
    <submittedName>
        <fullName evidence="1">Plasmid sequence</fullName>
    </submittedName>
</protein>
<dbReference type="EMBL" id="KC516870">
    <property type="protein sequence ID" value="AGL45097.1"/>
    <property type="molecule type" value="Genomic_DNA"/>
</dbReference>
<evidence type="ECO:0000313" key="1">
    <source>
        <dbReference type="EMBL" id="AGL45017.1"/>
    </source>
</evidence>
<organism evidence="1">
    <name type="scientific">Clostridium botulinum</name>
    <dbReference type="NCBI Taxonomy" id="1491"/>
    <lineage>
        <taxon>Bacteria</taxon>
        <taxon>Bacillati</taxon>
        <taxon>Bacillota</taxon>
        <taxon>Clostridia</taxon>
        <taxon>Eubacteriales</taxon>
        <taxon>Clostridiaceae</taxon>
        <taxon>Clostridium</taxon>
    </lineage>
</organism>
<reference evidence="1" key="1">
    <citation type="journal article" date="2013" name="Genome Biol. Evol.">
        <title>The Type F6 Neurotoxin Gene Cluster Locus of Group II Clostridium botulinum Has Evolved by Successive Disruption of Two Different Ancestral Precursors.</title>
        <authorList>
            <person name="Carter A.T."/>
            <person name="Stringer S.C."/>
            <person name="Webb M.D."/>
            <person name="Peck M.W."/>
        </authorList>
    </citation>
    <scope>NUCLEOTIDE SEQUENCE</scope>
    <source>
        <strain evidence="3">Craig610</strain>
        <strain evidence="4">Eklund202F</strain>
        <strain evidence="5">HobbsFT10</strain>
        <strain evidence="1">IFR 06/001</strain>
        <strain evidence="2">IFR 06/005</strain>
    </source>
</reference>
<dbReference type="AlphaFoldDB" id="R4NN46"/>
<proteinExistence type="predicted"/>
<dbReference type="EMBL" id="KC516871">
    <property type="protein sequence ID" value="AGL45137.1"/>
    <property type="molecule type" value="Genomic_DNA"/>
</dbReference>
<dbReference type="EMBL" id="KC516869">
    <property type="protein sequence ID" value="AGL45057.1"/>
    <property type="molecule type" value="Genomic_DNA"/>
</dbReference>
<sequence>MSIAMLISSYFNLSHIIIIRKNTISIVSTSLLVYLINDTRYHYNDFANYTFE</sequence>
<evidence type="ECO:0000313" key="5">
    <source>
        <dbReference type="EMBL" id="AGL45177.1"/>
    </source>
</evidence>
<dbReference type="EMBL" id="KC516872">
    <property type="protein sequence ID" value="AGL45177.1"/>
    <property type="molecule type" value="Genomic_DNA"/>
</dbReference>
<dbReference type="EMBL" id="KC516868">
    <property type="protein sequence ID" value="AGL45017.1"/>
    <property type="molecule type" value="Genomic_DNA"/>
</dbReference>
<name>R4NN46_CLOBO</name>
<accession>R4NN46</accession>